<reference evidence="2 3" key="1">
    <citation type="submission" date="2020-08" db="EMBL/GenBank/DDBJ databases">
        <title>A Genomic Blueprint of the Chicken Gut Microbiome.</title>
        <authorList>
            <person name="Gilroy R."/>
            <person name="Ravi A."/>
            <person name="Getino M."/>
            <person name="Pursley I."/>
            <person name="Horton D.L."/>
            <person name="Alikhan N.-F."/>
            <person name="Baker D."/>
            <person name="Gharbi K."/>
            <person name="Hall N."/>
            <person name="Watson M."/>
            <person name="Adriaenssens E.M."/>
            <person name="Foster-Nyarko E."/>
            <person name="Jarju S."/>
            <person name="Secka A."/>
            <person name="Antonio M."/>
            <person name="Oren A."/>
            <person name="Chaudhuri R."/>
            <person name="La Ragione R.M."/>
            <person name="Hildebrand F."/>
            <person name="Pallen M.J."/>
        </authorList>
    </citation>
    <scope>NUCLEOTIDE SEQUENCE [LARGE SCALE GENOMIC DNA]</scope>
    <source>
        <strain evidence="2 3">Sa1CVA4</strain>
    </source>
</reference>
<gene>
    <name evidence="2" type="ORF">H9628_00765</name>
</gene>
<dbReference type="RefSeq" id="WP_251832211.1">
    <property type="nucleotide sequence ID" value="NZ_JACSPS010000001.1"/>
</dbReference>
<dbReference type="PANTHER" id="PTHR12526">
    <property type="entry name" value="GLYCOSYLTRANSFERASE"/>
    <property type="match status" value="1"/>
</dbReference>
<sequence length="354" mass="40533">MLEKGGVLENKIPSFVDVQYLHNFSDIKPIIENPPLYTIGAFLKNFQIGNAIRFVLLYLKIKVTGDWHHNYDAVLKNDPHYGSYDIAVAFAGPSDFITYFIHEKVNAIKKIQWIHFDIEKVVTNFNFGKKYYPAFNQICCVSQSAKDIFLKHFPELKNKTIVFHNIIPVKELKQQAAAGETFDDWFDGVRILTVARFTKEKGQHLIPEAVSKLKADNLHFRWYLIGDGLQRNIVQKEADVLGVSDHLFFLGENENPYRYMQDCNIYVQTSLHEGFGLTVAEAQVFNKPIVVTDFASAKDLVNQNETGIITEISSDGLYQAVKKLLLNLSLQKKFAESTLHRSYNLHQDLVKLLS</sequence>
<dbReference type="InterPro" id="IPR001296">
    <property type="entry name" value="Glyco_trans_1"/>
</dbReference>
<name>A0ABR8WJ47_9FLAO</name>
<feature type="domain" description="Glycosyl transferase family 1" evidence="1">
    <location>
        <begin position="191"/>
        <end position="337"/>
    </location>
</feature>
<dbReference type="CDD" id="cd03811">
    <property type="entry name" value="GT4_GT28_WabH-like"/>
    <property type="match status" value="1"/>
</dbReference>
<dbReference type="Proteomes" id="UP000626242">
    <property type="component" value="Unassembled WGS sequence"/>
</dbReference>
<keyword evidence="3" id="KW-1185">Reference proteome</keyword>
<organism evidence="2 3">
    <name type="scientific">Kaistella pullorum</name>
    <dbReference type="NCBI Taxonomy" id="2763074"/>
    <lineage>
        <taxon>Bacteria</taxon>
        <taxon>Pseudomonadati</taxon>
        <taxon>Bacteroidota</taxon>
        <taxon>Flavobacteriia</taxon>
        <taxon>Flavobacteriales</taxon>
        <taxon>Weeksellaceae</taxon>
        <taxon>Chryseobacterium group</taxon>
        <taxon>Kaistella</taxon>
    </lineage>
</organism>
<dbReference type="Gene3D" id="3.40.50.2000">
    <property type="entry name" value="Glycogen Phosphorylase B"/>
    <property type="match status" value="2"/>
</dbReference>
<dbReference type="Pfam" id="PF00534">
    <property type="entry name" value="Glycos_transf_1"/>
    <property type="match status" value="1"/>
</dbReference>
<protein>
    <submittedName>
        <fullName evidence="2">Glycosyltransferase</fullName>
    </submittedName>
</protein>
<comment type="caution">
    <text evidence="2">The sequence shown here is derived from an EMBL/GenBank/DDBJ whole genome shotgun (WGS) entry which is preliminary data.</text>
</comment>
<dbReference type="SUPFAM" id="SSF53756">
    <property type="entry name" value="UDP-Glycosyltransferase/glycogen phosphorylase"/>
    <property type="match status" value="1"/>
</dbReference>
<evidence type="ECO:0000259" key="1">
    <source>
        <dbReference type="Pfam" id="PF00534"/>
    </source>
</evidence>
<accession>A0ABR8WJ47</accession>
<dbReference type="EMBL" id="JACSPS010000001">
    <property type="protein sequence ID" value="MBD8016998.1"/>
    <property type="molecule type" value="Genomic_DNA"/>
</dbReference>
<evidence type="ECO:0000313" key="3">
    <source>
        <dbReference type="Proteomes" id="UP000626242"/>
    </source>
</evidence>
<proteinExistence type="predicted"/>
<evidence type="ECO:0000313" key="2">
    <source>
        <dbReference type="EMBL" id="MBD8016998.1"/>
    </source>
</evidence>